<dbReference type="Proteomes" id="UP000638981">
    <property type="component" value="Unassembled WGS sequence"/>
</dbReference>
<dbReference type="PANTHER" id="PTHR46558">
    <property type="entry name" value="TRACRIPTIONAL REGULATORY PROTEIN-RELATED-RELATED"/>
    <property type="match status" value="1"/>
</dbReference>
<dbReference type="PANTHER" id="PTHR46558:SF11">
    <property type="entry name" value="HTH-TYPE TRANSCRIPTIONAL REGULATOR XRE"/>
    <property type="match status" value="1"/>
</dbReference>
<organism evidence="3 4">
    <name type="scientific">Neogemmobacter tilapiae</name>
    <dbReference type="NCBI Taxonomy" id="875041"/>
    <lineage>
        <taxon>Bacteria</taxon>
        <taxon>Pseudomonadati</taxon>
        <taxon>Pseudomonadota</taxon>
        <taxon>Alphaproteobacteria</taxon>
        <taxon>Rhodobacterales</taxon>
        <taxon>Paracoccaceae</taxon>
        <taxon>Neogemmobacter</taxon>
    </lineage>
</organism>
<evidence type="ECO:0000313" key="4">
    <source>
        <dbReference type="Proteomes" id="UP000638981"/>
    </source>
</evidence>
<dbReference type="RefSeq" id="WP_189412081.1">
    <property type="nucleotide sequence ID" value="NZ_BMYJ01000008.1"/>
</dbReference>
<keyword evidence="4" id="KW-1185">Reference proteome</keyword>
<reference evidence="3" key="2">
    <citation type="submission" date="2020-09" db="EMBL/GenBank/DDBJ databases">
        <authorList>
            <person name="Sun Q."/>
            <person name="Kim S."/>
        </authorList>
    </citation>
    <scope>NUCLEOTIDE SEQUENCE</scope>
    <source>
        <strain evidence="3">KCTC 23310</strain>
    </source>
</reference>
<dbReference type="EMBL" id="BMYJ01000008">
    <property type="protein sequence ID" value="GHC60595.1"/>
    <property type="molecule type" value="Genomic_DNA"/>
</dbReference>
<name>A0A918TS27_9RHOB</name>
<dbReference type="SUPFAM" id="SSF47413">
    <property type="entry name" value="lambda repressor-like DNA-binding domains"/>
    <property type="match status" value="1"/>
</dbReference>
<feature type="domain" description="HTH cro/C1-type" evidence="2">
    <location>
        <begin position="10"/>
        <end position="62"/>
    </location>
</feature>
<dbReference type="Pfam" id="PF13560">
    <property type="entry name" value="HTH_31"/>
    <property type="match status" value="1"/>
</dbReference>
<dbReference type="CDD" id="cd00093">
    <property type="entry name" value="HTH_XRE"/>
    <property type="match status" value="1"/>
</dbReference>
<reference evidence="3" key="1">
    <citation type="journal article" date="2014" name="Int. J. Syst. Evol. Microbiol.">
        <title>Complete genome sequence of Corynebacterium casei LMG S-19264T (=DSM 44701T), isolated from a smear-ripened cheese.</title>
        <authorList>
            <consortium name="US DOE Joint Genome Institute (JGI-PGF)"/>
            <person name="Walter F."/>
            <person name="Albersmeier A."/>
            <person name="Kalinowski J."/>
            <person name="Ruckert C."/>
        </authorList>
    </citation>
    <scope>NUCLEOTIDE SEQUENCE</scope>
    <source>
        <strain evidence="3">KCTC 23310</strain>
    </source>
</reference>
<evidence type="ECO:0000313" key="3">
    <source>
        <dbReference type="EMBL" id="GHC60595.1"/>
    </source>
</evidence>
<gene>
    <name evidence="3" type="ORF">GCM10007315_25580</name>
</gene>
<sequence>MSLAERLFDLRQGTKYSLQQVADAVGVSKAHIWELEKGRTANPSFELVQKLAQFFGVSAEALIGEAETPPPVAQQIQRIHRDLKDLSERDRDIIETMVKSMRASAAPPSAEE</sequence>
<dbReference type="GO" id="GO:0003677">
    <property type="term" value="F:DNA binding"/>
    <property type="evidence" value="ECO:0007669"/>
    <property type="project" value="UniProtKB-KW"/>
</dbReference>
<dbReference type="InterPro" id="IPR010982">
    <property type="entry name" value="Lambda_DNA-bd_dom_sf"/>
</dbReference>
<protein>
    <recommendedName>
        <fullName evidence="2">HTH cro/C1-type domain-containing protein</fullName>
    </recommendedName>
</protein>
<dbReference type="SMART" id="SM00530">
    <property type="entry name" value="HTH_XRE"/>
    <property type="match status" value="1"/>
</dbReference>
<dbReference type="PROSITE" id="PS50943">
    <property type="entry name" value="HTH_CROC1"/>
    <property type="match status" value="1"/>
</dbReference>
<evidence type="ECO:0000259" key="2">
    <source>
        <dbReference type="PROSITE" id="PS50943"/>
    </source>
</evidence>
<evidence type="ECO:0000256" key="1">
    <source>
        <dbReference type="ARBA" id="ARBA00023125"/>
    </source>
</evidence>
<dbReference type="AlphaFoldDB" id="A0A918TS27"/>
<dbReference type="InterPro" id="IPR001387">
    <property type="entry name" value="Cro/C1-type_HTH"/>
</dbReference>
<dbReference type="Gene3D" id="1.10.260.40">
    <property type="entry name" value="lambda repressor-like DNA-binding domains"/>
    <property type="match status" value="1"/>
</dbReference>
<proteinExistence type="predicted"/>
<comment type="caution">
    <text evidence="3">The sequence shown here is derived from an EMBL/GenBank/DDBJ whole genome shotgun (WGS) entry which is preliminary data.</text>
</comment>
<accession>A0A918TS27</accession>
<keyword evidence="1" id="KW-0238">DNA-binding</keyword>